<name>A0A261VDT6_9BORD</name>
<feature type="transmembrane region" description="Helical" evidence="1">
    <location>
        <begin position="12"/>
        <end position="36"/>
    </location>
</feature>
<dbReference type="PANTHER" id="PTHR34219">
    <property type="entry name" value="IRON-REGULATED INNER MEMBRANE PROTEIN-RELATED"/>
    <property type="match status" value="1"/>
</dbReference>
<feature type="transmembrane region" description="Helical" evidence="1">
    <location>
        <begin position="152"/>
        <end position="177"/>
    </location>
</feature>
<keyword evidence="1" id="KW-1133">Transmembrane helix</keyword>
<feature type="transmembrane region" description="Helical" evidence="1">
    <location>
        <begin position="346"/>
        <end position="367"/>
    </location>
</feature>
<evidence type="ECO:0008006" key="4">
    <source>
        <dbReference type="Google" id="ProtNLM"/>
    </source>
</evidence>
<dbReference type="Proteomes" id="UP000216429">
    <property type="component" value="Unassembled WGS sequence"/>
</dbReference>
<evidence type="ECO:0000313" key="3">
    <source>
        <dbReference type="Proteomes" id="UP000216429"/>
    </source>
</evidence>
<sequence>MTLISTRHWYLIHKWSSLVCTVFLLLLCVTGLPLIFKDEIEDLVSNQAPYAEAAADAPRISLDVLADAARARYPGQIITSMLIDDDEPQIIVYMTQSWDTFIGGGSKNHSLRFDAHTGAVLHDSTAPPETGAAFMKVVRDLHTDLFVHLPGALFLAAMGLLFVVAIVSGVVLYGPFMRKLDFGTVRKDRSRRLRWLDLHNLLGIVLTVWMTVVGATGIMNELSTPLFQYWNRTEVQAMLVPYKNQPAPAQERWHSPQAAFTTTVQAMPGMTVMLLFPPGNPFGSPYHYLAWAKGETPLTSRLFTPVLIDASTGQITDKVKMPLYLRLLEVSRPLHFGDYGGMPLKILWVLLDLATIVVLCSGLYLWIKRREGQQRHRHSLAQRDEAPGHTAD</sequence>
<keyword evidence="1" id="KW-0812">Transmembrane</keyword>
<dbReference type="EMBL" id="NEVU01000003">
    <property type="protein sequence ID" value="OZI72308.1"/>
    <property type="molecule type" value="Genomic_DNA"/>
</dbReference>
<evidence type="ECO:0000313" key="2">
    <source>
        <dbReference type="EMBL" id="OZI72308.1"/>
    </source>
</evidence>
<accession>A0A261VDT6</accession>
<keyword evidence="3" id="KW-1185">Reference proteome</keyword>
<proteinExistence type="predicted"/>
<keyword evidence="1" id="KW-0472">Membrane</keyword>
<dbReference type="AlphaFoldDB" id="A0A261VDT6"/>
<dbReference type="Pfam" id="PF03929">
    <property type="entry name" value="PepSY_TM"/>
    <property type="match status" value="1"/>
</dbReference>
<gene>
    <name evidence="2" type="ORF">CAL22_15870</name>
</gene>
<dbReference type="PANTHER" id="PTHR34219:SF3">
    <property type="entry name" value="BLL7967 PROTEIN"/>
    <property type="match status" value="1"/>
</dbReference>
<evidence type="ECO:0000256" key="1">
    <source>
        <dbReference type="SAM" id="Phobius"/>
    </source>
</evidence>
<reference evidence="3" key="1">
    <citation type="submission" date="2017-05" db="EMBL/GenBank/DDBJ databases">
        <title>Complete and WGS of Bordetella genogroups.</title>
        <authorList>
            <person name="Spilker T."/>
            <person name="Lipuma J."/>
        </authorList>
    </citation>
    <scope>NUCLEOTIDE SEQUENCE [LARGE SCALE GENOMIC DNA]</scope>
    <source>
        <strain evidence="3">AU6712</strain>
    </source>
</reference>
<protein>
    <recommendedName>
        <fullName evidence="4">Peptidase</fullName>
    </recommendedName>
</protein>
<organism evidence="2 3">
    <name type="scientific">Bordetella genomosp. 12</name>
    <dbReference type="NCBI Taxonomy" id="463035"/>
    <lineage>
        <taxon>Bacteria</taxon>
        <taxon>Pseudomonadati</taxon>
        <taxon>Pseudomonadota</taxon>
        <taxon>Betaproteobacteria</taxon>
        <taxon>Burkholderiales</taxon>
        <taxon>Alcaligenaceae</taxon>
        <taxon>Bordetella</taxon>
    </lineage>
</organism>
<feature type="transmembrane region" description="Helical" evidence="1">
    <location>
        <begin position="198"/>
        <end position="219"/>
    </location>
</feature>
<comment type="caution">
    <text evidence="2">The sequence shown here is derived from an EMBL/GenBank/DDBJ whole genome shotgun (WGS) entry which is preliminary data.</text>
</comment>
<dbReference type="InterPro" id="IPR005625">
    <property type="entry name" value="PepSY-ass_TM"/>
</dbReference>